<comment type="subcellular location">
    <subcellularLocation>
        <location evidence="2">Mitochondrion inner membrane</location>
    </subcellularLocation>
    <subcellularLocation>
        <location evidence="3">Mitochondrion membrane</location>
        <topology evidence="3">Single-pass membrane protein</topology>
    </subcellularLocation>
</comment>
<evidence type="ECO:0000256" key="5">
    <source>
        <dbReference type="ARBA" id="ARBA00011351"/>
    </source>
</evidence>
<feature type="transmembrane region" description="Helical" evidence="11">
    <location>
        <begin position="34"/>
        <end position="54"/>
    </location>
</feature>
<evidence type="ECO:0000256" key="7">
    <source>
        <dbReference type="ARBA" id="ARBA00022792"/>
    </source>
</evidence>
<dbReference type="InParanoid" id="A0A0H2S3I8"/>
<comment type="function">
    <text evidence="1 11">Required for assembly of cytochrome c oxidase (complex IV).</text>
</comment>
<evidence type="ECO:0000256" key="6">
    <source>
        <dbReference type="ARBA" id="ARBA00022692"/>
    </source>
</evidence>
<evidence type="ECO:0000313" key="15">
    <source>
        <dbReference type="Proteomes" id="UP000053477"/>
    </source>
</evidence>
<dbReference type="Proteomes" id="UP000053477">
    <property type="component" value="Unassembled WGS sequence"/>
</dbReference>
<dbReference type="PANTHER" id="PTHR15642:SF3">
    <property type="entry name" value="CYTOCHROME C OXIDASE ASSEMBLY FACTOR 3 HOMOLOG, MITOCHONDRIAL"/>
    <property type="match status" value="1"/>
</dbReference>
<keyword evidence="10 11" id="KW-0472">Membrane</keyword>
<evidence type="ECO:0000256" key="2">
    <source>
        <dbReference type="ARBA" id="ARBA00004273"/>
    </source>
</evidence>
<dbReference type="Pfam" id="PF09813">
    <property type="entry name" value="Coa3_cc"/>
    <property type="match status" value="1"/>
</dbReference>
<evidence type="ECO:0000256" key="9">
    <source>
        <dbReference type="ARBA" id="ARBA00023128"/>
    </source>
</evidence>
<dbReference type="OrthoDB" id="10018333at2759"/>
<evidence type="ECO:0000256" key="4">
    <source>
        <dbReference type="ARBA" id="ARBA00007035"/>
    </source>
</evidence>
<feature type="region of interest" description="Disordered" evidence="12">
    <location>
        <begin position="114"/>
        <end position="133"/>
    </location>
</feature>
<dbReference type="AlphaFoldDB" id="A0A0H2S3I8"/>
<sequence length="209" mass="22970">MDQLVKLKNHVPEKQRFFQNDPRPVYFRSPRSNLYLSLWYTGLGVGLLGITYGATQLIKALSPGLQRARAPFRVRNAITGLLVGTFAVSVWAYSIRAVKQDTFEDVDEEAKAMLSSRAQQQEQLSNGETSTSASNLKVHATAATAVAVESSTKSSSPSLPNPRTTIGPAGVLAPLLDGRYPRFLDPERRTFVWGAPPVDRIGRLSDRNV</sequence>
<accession>A0A0H2S3I8</accession>
<feature type="domain" description="Cytochrome c oxidase assembly factor 3 mitochondrial coiled-coil" evidence="13">
    <location>
        <begin position="64"/>
        <end position="110"/>
    </location>
</feature>
<feature type="region of interest" description="Disordered" evidence="12">
    <location>
        <begin position="147"/>
        <end position="171"/>
    </location>
</feature>
<dbReference type="InterPro" id="IPR039297">
    <property type="entry name" value="COX7a"/>
</dbReference>
<dbReference type="GO" id="GO:0033617">
    <property type="term" value="P:mitochondrial respiratory chain complex IV assembly"/>
    <property type="evidence" value="ECO:0007669"/>
    <property type="project" value="UniProtKB-UniRule"/>
</dbReference>
<evidence type="ECO:0000256" key="1">
    <source>
        <dbReference type="ARBA" id="ARBA00003064"/>
    </source>
</evidence>
<protein>
    <recommendedName>
        <fullName evidence="11">Cytochrome c oxidase assembly factor 3</fullName>
    </recommendedName>
</protein>
<evidence type="ECO:0000256" key="11">
    <source>
        <dbReference type="RuleBase" id="RU367056"/>
    </source>
</evidence>
<organism evidence="14 15">
    <name type="scientific">Schizopora paradoxa</name>
    <dbReference type="NCBI Taxonomy" id="27342"/>
    <lineage>
        <taxon>Eukaryota</taxon>
        <taxon>Fungi</taxon>
        <taxon>Dikarya</taxon>
        <taxon>Basidiomycota</taxon>
        <taxon>Agaricomycotina</taxon>
        <taxon>Agaricomycetes</taxon>
        <taxon>Hymenochaetales</taxon>
        <taxon>Schizoporaceae</taxon>
        <taxon>Schizopora</taxon>
    </lineage>
</organism>
<reference evidence="14 15" key="1">
    <citation type="submission" date="2015-04" db="EMBL/GenBank/DDBJ databases">
        <title>Complete genome sequence of Schizopora paradoxa KUC8140, a cosmopolitan wood degrader in East Asia.</title>
        <authorList>
            <consortium name="DOE Joint Genome Institute"/>
            <person name="Min B."/>
            <person name="Park H."/>
            <person name="Jang Y."/>
            <person name="Kim J.-J."/>
            <person name="Kim K.H."/>
            <person name="Pangilinan J."/>
            <person name="Lipzen A."/>
            <person name="Riley R."/>
            <person name="Grigoriev I.V."/>
            <person name="Spatafora J.W."/>
            <person name="Choi I.-G."/>
        </authorList>
    </citation>
    <scope>NUCLEOTIDE SEQUENCE [LARGE SCALE GENOMIC DNA]</scope>
    <source>
        <strain evidence="14 15">KUC8140</strain>
    </source>
</reference>
<feature type="compositionally biased region" description="Polar residues" evidence="12">
    <location>
        <begin position="116"/>
        <end position="133"/>
    </location>
</feature>
<dbReference type="PANTHER" id="PTHR15642">
    <property type="entry name" value="CYTOCHROME C OXIDASE ASSEMBLY FACTOR 3, MITOCHONDRIAL"/>
    <property type="match status" value="1"/>
</dbReference>
<evidence type="ECO:0000256" key="10">
    <source>
        <dbReference type="ARBA" id="ARBA00023136"/>
    </source>
</evidence>
<feature type="transmembrane region" description="Helical" evidence="11">
    <location>
        <begin position="74"/>
        <end position="93"/>
    </location>
</feature>
<comment type="subunit">
    <text evidence="5 11">Component of 250-400 kDa complexes called cytochrome oxidase assembly intermediates or COA complexes.</text>
</comment>
<proteinExistence type="inferred from homology"/>
<keyword evidence="7 11" id="KW-0999">Mitochondrion inner membrane</keyword>
<gene>
    <name evidence="14" type="ORF">SCHPADRAFT_848183</name>
</gene>
<evidence type="ECO:0000256" key="12">
    <source>
        <dbReference type="SAM" id="MobiDB-lite"/>
    </source>
</evidence>
<dbReference type="EMBL" id="KQ085917">
    <property type="protein sequence ID" value="KLO16308.1"/>
    <property type="molecule type" value="Genomic_DNA"/>
</dbReference>
<dbReference type="GO" id="GO:0005743">
    <property type="term" value="C:mitochondrial inner membrane"/>
    <property type="evidence" value="ECO:0007669"/>
    <property type="project" value="UniProtKB-SubCell"/>
</dbReference>
<comment type="similarity">
    <text evidence="4 11">Belongs to the COA3 family.</text>
</comment>
<keyword evidence="6 11" id="KW-0812">Transmembrane</keyword>
<dbReference type="InterPro" id="IPR041752">
    <property type="entry name" value="Coa3"/>
</dbReference>
<evidence type="ECO:0000313" key="14">
    <source>
        <dbReference type="EMBL" id="KLO16308.1"/>
    </source>
</evidence>
<dbReference type="Pfam" id="PF02238">
    <property type="entry name" value="COX7a"/>
    <property type="match status" value="1"/>
</dbReference>
<name>A0A0H2S3I8_9AGAM</name>
<evidence type="ECO:0000259" key="13">
    <source>
        <dbReference type="Pfam" id="PF09813"/>
    </source>
</evidence>
<keyword evidence="15" id="KW-1185">Reference proteome</keyword>
<evidence type="ECO:0000256" key="3">
    <source>
        <dbReference type="ARBA" id="ARBA00004304"/>
    </source>
</evidence>
<feature type="compositionally biased region" description="Low complexity" evidence="12">
    <location>
        <begin position="147"/>
        <end position="156"/>
    </location>
</feature>
<keyword evidence="9 11" id="KW-0496">Mitochondrion</keyword>
<dbReference type="STRING" id="27342.A0A0H2S3I8"/>
<keyword evidence="8 11" id="KW-1133">Transmembrane helix</keyword>
<comment type="caution">
    <text evidence="11">Lacks conserved residue(s) required for the propagation of feature annotation.</text>
</comment>
<evidence type="ECO:0000256" key="8">
    <source>
        <dbReference type="ARBA" id="ARBA00022989"/>
    </source>
</evidence>
<dbReference type="InterPro" id="IPR018628">
    <property type="entry name" value="Coa3_CC"/>
</dbReference>